<organism evidence="2 3">
    <name type="scientific">Punica granatum</name>
    <name type="common">Pomegranate</name>
    <dbReference type="NCBI Taxonomy" id="22663"/>
    <lineage>
        <taxon>Eukaryota</taxon>
        <taxon>Viridiplantae</taxon>
        <taxon>Streptophyta</taxon>
        <taxon>Embryophyta</taxon>
        <taxon>Tracheophyta</taxon>
        <taxon>Spermatophyta</taxon>
        <taxon>Magnoliopsida</taxon>
        <taxon>eudicotyledons</taxon>
        <taxon>Gunneridae</taxon>
        <taxon>Pentapetalae</taxon>
        <taxon>rosids</taxon>
        <taxon>malvids</taxon>
        <taxon>Myrtales</taxon>
        <taxon>Lythraceae</taxon>
        <taxon>Punica</taxon>
    </lineage>
</organism>
<protein>
    <submittedName>
        <fullName evidence="2">Uncharacterized protein</fullName>
    </submittedName>
</protein>
<keyword evidence="3" id="KW-1185">Reference proteome</keyword>
<feature type="region of interest" description="Disordered" evidence="1">
    <location>
        <begin position="1"/>
        <end position="63"/>
    </location>
</feature>
<proteinExistence type="predicted"/>
<accession>A0A2I0GTC8</accession>
<evidence type="ECO:0000313" key="2">
    <source>
        <dbReference type="EMBL" id="PKH76417.1"/>
    </source>
</evidence>
<comment type="caution">
    <text evidence="2">The sequence shown here is derived from an EMBL/GenBank/DDBJ whole genome shotgun (WGS) entry which is preliminary data.</text>
</comment>
<dbReference type="Proteomes" id="UP000233551">
    <property type="component" value="Unassembled WGS sequence"/>
</dbReference>
<evidence type="ECO:0000313" key="3">
    <source>
        <dbReference type="Proteomes" id="UP000233551"/>
    </source>
</evidence>
<evidence type="ECO:0000256" key="1">
    <source>
        <dbReference type="SAM" id="MobiDB-lite"/>
    </source>
</evidence>
<dbReference type="AlphaFoldDB" id="A0A2I0GTC8"/>
<reference evidence="2 3" key="1">
    <citation type="submission" date="2017-11" db="EMBL/GenBank/DDBJ databases">
        <title>De-novo sequencing of pomegranate (Punica granatum L.) genome.</title>
        <authorList>
            <person name="Akparov Z."/>
            <person name="Amiraslanov A."/>
            <person name="Hajiyeva S."/>
            <person name="Abbasov M."/>
            <person name="Kaur K."/>
            <person name="Hamwieh A."/>
            <person name="Solovyev V."/>
            <person name="Salamov A."/>
            <person name="Braich B."/>
            <person name="Kosarev P."/>
            <person name="Mahmoud A."/>
            <person name="Hajiyev E."/>
            <person name="Babayeva S."/>
            <person name="Izzatullayeva V."/>
            <person name="Mammadov A."/>
            <person name="Mammadov A."/>
            <person name="Sharifova S."/>
            <person name="Ojaghi J."/>
            <person name="Eynullazada K."/>
            <person name="Bayramov B."/>
            <person name="Abdulazimova A."/>
            <person name="Shahmuradov I."/>
        </authorList>
    </citation>
    <scope>NUCLEOTIDE SEQUENCE [LARGE SCALE GENOMIC DNA]</scope>
    <source>
        <strain evidence="3">cv. AG2017</strain>
        <tissue evidence="2">Leaf</tissue>
    </source>
</reference>
<feature type="compositionally biased region" description="Basic and acidic residues" evidence="1">
    <location>
        <begin position="23"/>
        <end position="53"/>
    </location>
</feature>
<dbReference type="EMBL" id="PGOL01044285">
    <property type="protein sequence ID" value="PKH76417.1"/>
    <property type="molecule type" value="Genomic_DNA"/>
</dbReference>
<name>A0A2I0GTC8_PUNGR</name>
<gene>
    <name evidence="2" type="ORF">CRG98_050029</name>
</gene>
<sequence length="92" mass="10141">MVHPSAFQKHPAYAEALPNIHIRLPDKAPRAPDPRTNKRHPETGLHAPKDHQDQGTSFKLPLGARLGLPSESRLGKRALFNSLTLIAHSVES</sequence>